<proteinExistence type="predicted"/>
<accession>A0A3N4IK08</accession>
<dbReference type="AlphaFoldDB" id="A0A3N4IK08"/>
<reference evidence="2 3" key="1">
    <citation type="journal article" date="2018" name="Nat. Ecol. Evol.">
        <title>Pezizomycetes genomes reveal the molecular basis of ectomycorrhizal truffle lifestyle.</title>
        <authorList>
            <person name="Murat C."/>
            <person name="Payen T."/>
            <person name="Noel B."/>
            <person name="Kuo A."/>
            <person name="Morin E."/>
            <person name="Chen J."/>
            <person name="Kohler A."/>
            <person name="Krizsan K."/>
            <person name="Balestrini R."/>
            <person name="Da Silva C."/>
            <person name="Montanini B."/>
            <person name="Hainaut M."/>
            <person name="Levati E."/>
            <person name="Barry K.W."/>
            <person name="Belfiori B."/>
            <person name="Cichocki N."/>
            <person name="Clum A."/>
            <person name="Dockter R.B."/>
            <person name="Fauchery L."/>
            <person name="Guy J."/>
            <person name="Iotti M."/>
            <person name="Le Tacon F."/>
            <person name="Lindquist E.A."/>
            <person name="Lipzen A."/>
            <person name="Malagnac F."/>
            <person name="Mello A."/>
            <person name="Molinier V."/>
            <person name="Miyauchi S."/>
            <person name="Poulain J."/>
            <person name="Riccioni C."/>
            <person name="Rubini A."/>
            <person name="Sitrit Y."/>
            <person name="Splivallo R."/>
            <person name="Traeger S."/>
            <person name="Wang M."/>
            <person name="Zifcakova L."/>
            <person name="Wipf D."/>
            <person name="Zambonelli A."/>
            <person name="Paolocci F."/>
            <person name="Nowrousian M."/>
            <person name="Ottonello S."/>
            <person name="Baldrian P."/>
            <person name="Spatafora J.W."/>
            <person name="Henrissat B."/>
            <person name="Nagy L.G."/>
            <person name="Aury J.M."/>
            <person name="Wincker P."/>
            <person name="Grigoriev I.V."/>
            <person name="Bonfante P."/>
            <person name="Martin F.M."/>
        </authorList>
    </citation>
    <scope>NUCLEOTIDE SEQUENCE [LARGE SCALE GENOMIC DNA]</scope>
    <source>
        <strain evidence="2 3">RN42</strain>
    </source>
</reference>
<dbReference type="EMBL" id="ML119649">
    <property type="protein sequence ID" value="RPA86475.1"/>
    <property type="molecule type" value="Genomic_DNA"/>
</dbReference>
<keyword evidence="3" id="KW-1185">Reference proteome</keyword>
<evidence type="ECO:0000313" key="3">
    <source>
        <dbReference type="Proteomes" id="UP000275078"/>
    </source>
</evidence>
<sequence length="226" mass="25161">MLGRKAMARRGLSVPHSGRPFGHAAFLRIIQKLPVEQIFVPKVSSNMLRSTIFPLRQTATHLRPSSMSHPPFSQSSQQAISNIPINSPPTYPLSSQPTATIPLHPSPSLHRARRTNRPHLHSSRIRYPSQSQTILGVFTLAPVYRLLRYGMDVSQREEEGRWIGGVEGDGRRIYCETRGFCRSWKRGTTGAAEEPGGESTGRCGVILRWKEEIGVATRSDYGCSDS</sequence>
<name>A0A3N4IK08_ASCIM</name>
<feature type="region of interest" description="Disordered" evidence="1">
    <location>
        <begin position="103"/>
        <end position="124"/>
    </location>
</feature>
<evidence type="ECO:0000313" key="2">
    <source>
        <dbReference type="EMBL" id="RPA86475.1"/>
    </source>
</evidence>
<evidence type="ECO:0000256" key="1">
    <source>
        <dbReference type="SAM" id="MobiDB-lite"/>
    </source>
</evidence>
<organism evidence="2 3">
    <name type="scientific">Ascobolus immersus RN42</name>
    <dbReference type="NCBI Taxonomy" id="1160509"/>
    <lineage>
        <taxon>Eukaryota</taxon>
        <taxon>Fungi</taxon>
        <taxon>Dikarya</taxon>
        <taxon>Ascomycota</taxon>
        <taxon>Pezizomycotina</taxon>
        <taxon>Pezizomycetes</taxon>
        <taxon>Pezizales</taxon>
        <taxon>Ascobolaceae</taxon>
        <taxon>Ascobolus</taxon>
    </lineage>
</organism>
<gene>
    <name evidence="2" type="ORF">BJ508DRAFT_134324</name>
</gene>
<protein>
    <submittedName>
        <fullName evidence="2">Uncharacterized protein</fullName>
    </submittedName>
</protein>
<feature type="compositionally biased region" description="Basic residues" evidence="1">
    <location>
        <begin position="110"/>
        <end position="124"/>
    </location>
</feature>
<dbReference type="Proteomes" id="UP000275078">
    <property type="component" value="Unassembled WGS sequence"/>
</dbReference>